<keyword evidence="5" id="KW-1185">Reference proteome</keyword>
<evidence type="ECO:0000256" key="2">
    <source>
        <dbReference type="RuleBase" id="RU410713"/>
    </source>
</evidence>
<feature type="domain" description="DCUN1" evidence="3">
    <location>
        <begin position="59"/>
        <end position="247"/>
    </location>
</feature>
<protein>
    <recommendedName>
        <fullName evidence="2">Defective in cullin neddylation protein</fullName>
    </recommendedName>
</protein>
<accession>A0A167N0I8</accession>
<evidence type="ECO:0000313" key="5">
    <source>
        <dbReference type="Proteomes" id="UP000077315"/>
    </source>
</evidence>
<dbReference type="GO" id="GO:0045116">
    <property type="term" value="P:protein neddylation"/>
    <property type="evidence" value="ECO:0007669"/>
    <property type="project" value="TreeGrafter"/>
</dbReference>
<dbReference type="GO" id="GO:0005886">
    <property type="term" value="C:plasma membrane"/>
    <property type="evidence" value="ECO:0007669"/>
    <property type="project" value="UniProtKB-ARBA"/>
</dbReference>
<dbReference type="VEuPathDB" id="FungiDB:PHYBLDRAFT_158479"/>
<dbReference type="GeneID" id="28994701"/>
<dbReference type="Gene3D" id="1.10.8.10">
    <property type="entry name" value="DNA helicase RuvA subunit, C-terminal domain"/>
    <property type="match status" value="1"/>
</dbReference>
<dbReference type="InterPro" id="IPR014764">
    <property type="entry name" value="DCN-prot"/>
</dbReference>
<dbReference type="Pfam" id="PF03556">
    <property type="entry name" value="Cullin_binding"/>
    <property type="match status" value="1"/>
</dbReference>
<dbReference type="Proteomes" id="UP000077315">
    <property type="component" value="Unassembled WGS sequence"/>
</dbReference>
<dbReference type="GO" id="GO:0000151">
    <property type="term" value="C:ubiquitin ligase complex"/>
    <property type="evidence" value="ECO:0007669"/>
    <property type="project" value="TreeGrafter"/>
</dbReference>
<dbReference type="PANTHER" id="PTHR12281:SF31">
    <property type="entry name" value="DCN1-LIKE PROTEIN 3"/>
    <property type="match status" value="1"/>
</dbReference>
<gene>
    <name evidence="4" type="ORF">PHYBLDRAFT_158479</name>
</gene>
<dbReference type="Gene3D" id="1.10.238.200">
    <property type="entry name" value="Cullin, PONY binding domain"/>
    <property type="match status" value="1"/>
</dbReference>
<dbReference type="GO" id="GO:0031624">
    <property type="term" value="F:ubiquitin conjugating enzyme binding"/>
    <property type="evidence" value="ECO:0007669"/>
    <property type="project" value="TreeGrafter"/>
</dbReference>
<dbReference type="PROSITE" id="PS51229">
    <property type="entry name" value="DCUN1"/>
    <property type="match status" value="1"/>
</dbReference>
<keyword evidence="1" id="KW-0833">Ubl conjugation pathway</keyword>
<proteinExistence type="predicted"/>
<name>A0A167N0I8_PHYB8</name>
<dbReference type="SUPFAM" id="SSF46934">
    <property type="entry name" value="UBA-like"/>
    <property type="match status" value="1"/>
</dbReference>
<dbReference type="Gene3D" id="1.10.238.10">
    <property type="entry name" value="EF-hand"/>
    <property type="match status" value="1"/>
</dbReference>
<dbReference type="InParanoid" id="A0A167N0I8"/>
<comment type="function">
    <text evidence="2">Neddylation of cullins play an essential role in the regulation of SCF-type complexes activity.</text>
</comment>
<evidence type="ECO:0000256" key="1">
    <source>
        <dbReference type="ARBA" id="ARBA00022786"/>
    </source>
</evidence>
<dbReference type="STRING" id="763407.A0A167N0I8"/>
<organism evidence="4 5">
    <name type="scientific">Phycomyces blakesleeanus (strain ATCC 8743b / DSM 1359 / FGSC 10004 / NBRC 33097 / NRRL 1555)</name>
    <dbReference type="NCBI Taxonomy" id="763407"/>
    <lineage>
        <taxon>Eukaryota</taxon>
        <taxon>Fungi</taxon>
        <taxon>Fungi incertae sedis</taxon>
        <taxon>Mucoromycota</taxon>
        <taxon>Mucoromycotina</taxon>
        <taxon>Mucoromycetes</taxon>
        <taxon>Mucorales</taxon>
        <taxon>Phycomycetaceae</taxon>
        <taxon>Phycomyces</taxon>
    </lineage>
</organism>
<dbReference type="GO" id="GO:0097602">
    <property type="term" value="F:cullin family protein binding"/>
    <property type="evidence" value="ECO:0007669"/>
    <property type="project" value="TreeGrafter"/>
</dbReference>
<dbReference type="AlphaFoldDB" id="A0A167N0I8"/>
<dbReference type="CDD" id="cd14273">
    <property type="entry name" value="UBA_TAP-C_like"/>
    <property type="match status" value="1"/>
</dbReference>
<reference evidence="5" key="1">
    <citation type="submission" date="2015-06" db="EMBL/GenBank/DDBJ databases">
        <title>Expansion of signal transduction pathways in fungi by whole-genome duplication.</title>
        <authorList>
            <consortium name="DOE Joint Genome Institute"/>
            <person name="Corrochano L.M."/>
            <person name="Kuo A."/>
            <person name="Marcet-Houben M."/>
            <person name="Polaino S."/>
            <person name="Salamov A."/>
            <person name="Villalobos J.M."/>
            <person name="Alvarez M.I."/>
            <person name="Avalos J."/>
            <person name="Benito E.P."/>
            <person name="Benoit I."/>
            <person name="Burger G."/>
            <person name="Camino L.P."/>
            <person name="Canovas D."/>
            <person name="Cerda-Olmedo E."/>
            <person name="Cheng J.-F."/>
            <person name="Dominguez A."/>
            <person name="Elias M."/>
            <person name="Eslava A.P."/>
            <person name="Glaser F."/>
            <person name="Grimwood J."/>
            <person name="Gutierrez G."/>
            <person name="Heitman J."/>
            <person name="Henrissat B."/>
            <person name="Iturriaga E.A."/>
            <person name="Lang B.F."/>
            <person name="Lavin J.L."/>
            <person name="Lee S."/>
            <person name="Li W."/>
            <person name="Lindquist E."/>
            <person name="Lopez-Garcia S."/>
            <person name="Luque E.M."/>
            <person name="Marcos A.T."/>
            <person name="Martin J."/>
            <person name="McCluskey K."/>
            <person name="Medina H.R."/>
            <person name="Miralles-Duran A."/>
            <person name="Miyazaki A."/>
            <person name="Munoz-Torres E."/>
            <person name="Oguiza J.A."/>
            <person name="Ohm R."/>
            <person name="Olmedo M."/>
            <person name="Orejas M."/>
            <person name="Ortiz-Castellanos L."/>
            <person name="Pisabarro A.G."/>
            <person name="Rodriguez-Romero J."/>
            <person name="Ruiz-Herrera J."/>
            <person name="Ruiz-Vazquez R."/>
            <person name="Sanz C."/>
            <person name="Schackwitz W."/>
            <person name="Schmutz J."/>
            <person name="Shahriari M."/>
            <person name="Shelest E."/>
            <person name="Silva-Franco F."/>
            <person name="Soanes D."/>
            <person name="Syed K."/>
            <person name="Tagua V.G."/>
            <person name="Talbot N.J."/>
            <person name="Thon M."/>
            <person name="De vries R.P."/>
            <person name="Wiebenga A."/>
            <person name="Yadav J.S."/>
            <person name="Braun E.L."/>
            <person name="Baker S."/>
            <person name="Garre V."/>
            <person name="Horwitz B."/>
            <person name="Torres-Martinez S."/>
            <person name="Idnurm A."/>
            <person name="Herrera-Estrella A."/>
            <person name="Gabaldon T."/>
            <person name="Grigoriev I.V."/>
        </authorList>
    </citation>
    <scope>NUCLEOTIDE SEQUENCE [LARGE SCALE GENOMIC DNA]</scope>
    <source>
        <strain evidence="5">NRRL 1555(-)</strain>
    </source>
</reference>
<dbReference type="RefSeq" id="XP_018292724.1">
    <property type="nucleotide sequence ID" value="XM_018433795.1"/>
</dbReference>
<evidence type="ECO:0000313" key="4">
    <source>
        <dbReference type="EMBL" id="OAD74684.1"/>
    </source>
</evidence>
<dbReference type="GO" id="GO:0032182">
    <property type="term" value="F:ubiquitin-like protein binding"/>
    <property type="evidence" value="ECO:0007669"/>
    <property type="project" value="TreeGrafter"/>
</dbReference>
<dbReference type="FunCoup" id="A0A167N0I8">
    <property type="interactions" value="191"/>
</dbReference>
<dbReference type="InterPro" id="IPR042460">
    <property type="entry name" value="DCN1-like_PONY"/>
</dbReference>
<dbReference type="InterPro" id="IPR009060">
    <property type="entry name" value="UBA-like_sf"/>
</dbReference>
<dbReference type="Pfam" id="PF14555">
    <property type="entry name" value="UBA_4"/>
    <property type="match status" value="1"/>
</dbReference>
<evidence type="ECO:0000259" key="3">
    <source>
        <dbReference type="PROSITE" id="PS51229"/>
    </source>
</evidence>
<sequence length="248" mass="29152">MSSLSSSQQQKLSQLIEFTRLSENDARRLLMISNWDINTAIDNFYQNPRIKHEPQRTDFNPRLAQKMFDKYQDPEKRDKITVEGCMLLCEDLGIEPTALEFLLISHQLNSKMMGEFTRQEFVEGCTKLQCDTPQKLKNIIPSLRNNLSDDASFREIYSYAFVFGRQFQQKSLSLEAAVELWRLLLTGRFSMLDQWIQFLEEKHGKAISRDTWNLFFEFASQKDLDLSKHDAEGAWPILIDEFVEYLKQ</sequence>
<dbReference type="OrthoDB" id="286637at2759"/>
<dbReference type="FunFam" id="1.10.238.200:FF:000003">
    <property type="entry name" value="DCN1-like protein 3"/>
    <property type="match status" value="1"/>
</dbReference>
<dbReference type="EMBL" id="KV440978">
    <property type="protein sequence ID" value="OAD74684.1"/>
    <property type="molecule type" value="Genomic_DNA"/>
</dbReference>
<dbReference type="PANTHER" id="PTHR12281">
    <property type="entry name" value="RP42 RELATED"/>
    <property type="match status" value="1"/>
</dbReference>
<dbReference type="InterPro" id="IPR005176">
    <property type="entry name" value="PONY_dom"/>
</dbReference>